<gene>
    <name evidence="8" type="ORF">STAS_32362</name>
</gene>
<evidence type="ECO:0000256" key="4">
    <source>
        <dbReference type="ARBA" id="ARBA00022512"/>
    </source>
</evidence>
<dbReference type="GO" id="GO:0009505">
    <property type="term" value="C:plant-type cell wall"/>
    <property type="evidence" value="ECO:0007669"/>
    <property type="project" value="TreeGrafter"/>
</dbReference>
<proteinExistence type="inferred from homology"/>
<dbReference type="PANTHER" id="PTHR21562:SF65">
    <property type="entry name" value="PECTIN ACETYLESTERASE"/>
    <property type="match status" value="1"/>
</dbReference>
<dbReference type="InterPro" id="IPR004963">
    <property type="entry name" value="PAE/NOTUM"/>
</dbReference>
<evidence type="ECO:0000256" key="5">
    <source>
        <dbReference type="ARBA" id="ARBA00023316"/>
    </source>
</evidence>
<comment type="similarity">
    <text evidence="3 6">Belongs to the pectinacetylesterase family.</text>
</comment>
<feature type="compositionally biased region" description="Polar residues" evidence="7">
    <location>
        <begin position="419"/>
        <end position="434"/>
    </location>
</feature>
<name>A0A5A7RAI7_STRAF</name>
<dbReference type="OrthoDB" id="2015280at2759"/>
<evidence type="ECO:0000256" key="1">
    <source>
        <dbReference type="ARBA" id="ARBA00003534"/>
    </source>
</evidence>
<reference evidence="9" key="1">
    <citation type="journal article" date="2019" name="Curr. Biol.">
        <title>Genome Sequence of Striga asiatica Provides Insight into the Evolution of Plant Parasitism.</title>
        <authorList>
            <person name="Yoshida S."/>
            <person name="Kim S."/>
            <person name="Wafula E.K."/>
            <person name="Tanskanen J."/>
            <person name="Kim Y.M."/>
            <person name="Honaas L."/>
            <person name="Yang Z."/>
            <person name="Spallek T."/>
            <person name="Conn C.E."/>
            <person name="Ichihashi Y."/>
            <person name="Cheong K."/>
            <person name="Cui S."/>
            <person name="Der J.P."/>
            <person name="Gundlach H."/>
            <person name="Jiao Y."/>
            <person name="Hori C."/>
            <person name="Ishida J.K."/>
            <person name="Kasahara H."/>
            <person name="Kiba T."/>
            <person name="Kim M.S."/>
            <person name="Koo N."/>
            <person name="Laohavisit A."/>
            <person name="Lee Y.H."/>
            <person name="Lumba S."/>
            <person name="McCourt P."/>
            <person name="Mortimer J.C."/>
            <person name="Mutuku J.M."/>
            <person name="Nomura T."/>
            <person name="Sasaki-Sekimoto Y."/>
            <person name="Seto Y."/>
            <person name="Wang Y."/>
            <person name="Wakatake T."/>
            <person name="Sakakibara H."/>
            <person name="Demura T."/>
            <person name="Yamaguchi S."/>
            <person name="Yoneyama K."/>
            <person name="Manabe R.I."/>
            <person name="Nelson D.C."/>
            <person name="Schulman A.H."/>
            <person name="Timko M.P."/>
            <person name="dePamphilis C.W."/>
            <person name="Choi D."/>
            <person name="Shirasu K."/>
        </authorList>
    </citation>
    <scope>NUCLEOTIDE SEQUENCE [LARGE SCALE GENOMIC DNA]</scope>
    <source>
        <strain evidence="9">cv. UVA1</strain>
    </source>
</reference>
<comment type="function">
    <text evidence="1 6">Hydrolyzes acetyl esters in homogalacturonan regions of pectin. In type I primary cell wall, galacturonic acid residues of pectin can be acetylated at the O-2 and O-3 positions. Decreasing the degree of acetylation of pectin gels in vitro alters their physical properties.</text>
</comment>
<keyword evidence="5 6" id="KW-0961">Cell wall biogenesis/degradation</keyword>
<dbReference type="Proteomes" id="UP000325081">
    <property type="component" value="Unassembled WGS sequence"/>
</dbReference>
<comment type="subcellular location">
    <subcellularLocation>
        <location evidence="2 6">Secreted</location>
        <location evidence="2 6">Cell wall</location>
    </subcellularLocation>
</comment>
<sequence>MIYMEGGAWCTSPSECLERSKGWLGDVYSRPRRAYFDGMLENNKTYNPDFYNWNRVYIVYCDGSSFLGDVEEVDPQTNVTYRGSRVFDAVIEDLFAKGLNNAENVILSGSSAGALATILNCDTFSARLPNAKRVKCLSDSGFFLHATNLPGAKEREDYFTQVVNLHGLEKFLPASCTSKRNPGQCLFPEYLVEDIQTPLFILESSFDYHQLREMLTPYIGGGYDEWHDCIYNLTLCNSTQIGIFQEFQQTFINTLQNLKFSASRGMYVHNCYLHTHIYLKSESVCSAVGKNTLENKSVAEAIGDWYFDRRSFRDIDTVDHHKLKSKLTCVCVCFTQPKYTKSTATSTNAPPIAIRHEWWLAVSCLSSPTPPPCDLNACDSETQSPPTLYGFIPVSIPTALLPSCRRRLAADSAAVPPASENSGSAARSTFSVEP</sequence>
<evidence type="ECO:0000256" key="7">
    <source>
        <dbReference type="SAM" id="MobiDB-lite"/>
    </source>
</evidence>
<dbReference type="EC" id="3.1.1.-" evidence="6"/>
<evidence type="ECO:0000256" key="3">
    <source>
        <dbReference type="ARBA" id="ARBA00005784"/>
    </source>
</evidence>
<feature type="non-terminal residue" evidence="8">
    <location>
        <position position="434"/>
    </location>
</feature>
<accession>A0A5A7RAI7</accession>
<dbReference type="GO" id="GO:0071555">
    <property type="term" value="P:cell wall organization"/>
    <property type="evidence" value="ECO:0007669"/>
    <property type="project" value="UniProtKB-KW"/>
</dbReference>
<dbReference type="AlphaFoldDB" id="A0A5A7RAI7"/>
<dbReference type="Pfam" id="PF03283">
    <property type="entry name" value="PAE"/>
    <property type="match status" value="1"/>
</dbReference>
<dbReference type="PANTHER" id="PTHR21562">
    <property type="entry name" value="NOTUM-RELATED"/>
    <property type="match status" value="1"/>
</dbReference>
<keyword evidence="6" id="KW-0964">Secreted</keyword>
<keyword evidence="6" id="KW-0378">Hydrolase</keyword>
<evidence type="ECO:0000313" key="9">
    <source>
        <dbReference type="Proteomes" id="UP000325081"/>
    </source>
</evidence>
<protein>
    <recommendedName>
        <fullName evidence="6">Pectin acetylesterase</fullName>
        <ecNumber evidence="6">3.1.1.-</ecNumber>
    </recommendedName>
</protein>
<feature type="region of interest" description="Disordered" evidence="7">
    <location>
        <begin position="414"/>
        <end position="434"/>
    </location>
</feature>
<dbReference type="GO" id="GO:0052793">
    <property type="term" value="F:pectin acetylesterase activity"/>
    <property type="evidence" value="ECO:0007669"/>
    <property type="project" value="TreeGrafter"/>
</dbReference>
<organism evidence="8 9">
    <name type="scientific">Striga asiatica</name>
    <name type="common">Asiatic witchweed</name>
    <name type="synonym">Buchnera asiatica</name>
    <dbReference type="NCBI Taxonomy" id="4170"/>
    <lineage>
        <taxon>Eukaryota</taxon>
        <taxon>Viridiplantae</taxon>
        <taxon>Streptophyta</taxon>
        <taxon>Embryophyta</taxon>
        <taxon>Tracheophyta</taxon>
        <taxon>Spermatophyta</taxon>
        <taxon>Magnoliopsida</taxon>
        <taxon>eudicotyledons</taxon>
        <taxon>Gunneridae</taxon>
        <taxon>Pentapetalae</taxon>
        <taxon>asterids</taxon>
        <taxon>lamiids</taxon>
        <taxon>Lamiales</taxon>
        <taxon>Orobanchaceae</taxon>
        <taxon>Buchnereae</taxon>
        <taxon>Striga</taxon>
    </lineage>
</organism>
<comment type="caution">
    <text evidence="8">The sequence shown here is derived from an EMBL/GenBank/DDBJ whole genome shotgun (WGS) entry which is preliminary data.</text>
</comment>
<keyword evidence="9" id="KW-1185">Reference proteome</keyword>
<evidence type="ECO:0000256" key="6">
    <source>
        <dbReference type="RuleBase" id="RU363114"/>
    </source>
</evidence>
<dbReference type="EMBL" id="BKCP01011514">
    <property type="protein sequence ID" value="GER54743.1"/>
    <property type="molecule type" value="Genomic_DNA"/>
</dbReference>
<keyword evidence="4 6" id="KW-0134">Cell wall</keyword>
<evidence type="ECO:0000313" key="8">
    <source>
        <dbReference type="EMBL" id="GER54743.1"/>
    </source>
</evidence>
<evidence type="ECO:0000256" key="2">
    <source>
        <dbReference type="ARBA" id="ARBA00004191"/>
    </source>
</evidence>